<evidence type="ECO:0000313" key="2">
    <source>
        <dbReference type="EMBL" id="KIW71445.1"/>
    </source>
</evidence>
<sequence length="115" mass="12469">MPNMQIAAFLSDLKSLSICSHEAALALVKPPAPAEAEAEVEATEATAPKKSEAQLSHFHSSGSDTGRDKDLQRVNELVSLHYDVKLKYLETGPDPELERAGRDVDEVLAALSRSR</sequence>
<accession>A0A0D2FYB2</accession>
<evidence type="ECO:0000313" key="3">
    <source>
        <dbReference type="Proteomes" id="UP000054266"/>
    </source>
</evidence>
<name>A0A0D2FYB2_9EURO</name>
<reference evidence="2 3" key="1">
    <citation type="submission" date="2015-01" db="EMBL/GenBank/DDBJ databases">
        <title>The Genome Sequence of Capronia semiimmersa CBS27337.</title>
        <authorList>
            <consortium name="The Broad Institute Genomics Platform"/>
            <person name="Cuomo C."/>
            <person name="de Hoog S."/>
            <person name="Gorbushina A."/>
            <person name="Stielow B."/>
            <person name="Teixiera M."/>
            <person name="Abouelleil A."/>
            <person name="Chapman S.B."/>
            <person name="Priest M."/>
            <person name="Young S.K."/>
            <person name="Wortman J."/>
            <person name="Nusbaum C."/>
            <person name="Birren B."/>
        </authorList>
    </citation>
    <scope>NUCLEOTIDE SEQUENCE [LARGE SCALE GENOMIC DNA]</scope>
    <source>
        <strain evidence="2 3">CBS 27337</strain>
    </source>
</reference>
<keyword evidence="3" id="KW-1185">Reference proteome</keyword>
<gene>
    <name evidence="2" type="ORF">PV04_03613</name>
</gene>
<feature type="compositionally biased region" description="Polar residues" evidence="1">
    <location>
        <begin position="53"/>
        <end position="64"/>
    </location>
</feature>
<proteinExistence type="predicted"/>
<protein>
    <submittedName>
        <fullName evidence="2">Uncharacterized protein</fullName>
    </submittedName>
</protein>
<dbReference type="HOGENOM" id="CLU_156018_0_0_1"/>
<evidence type="ECO:0000256" key="1">
    <source>
        <dbReference type="SAM" id="MobiDB-lite"/>
    </source>
</evidence>
<dbReference type="Proteomes" id="UP000054266">
    <property type="component" value="Unassembled WGS sequence"/>
</dbReference>
<dbReference type="AlphaFoldDB" id="A0A0D2FYB2"/>
<organism evidence="2 3">
    <name type="scientific">Phialophora macrospora</name>
    <dbReference type="NCBI Taxonomy" id="1851006"/>
    <lineage>
        <taxon>Eukaryota</taxon>
        <taxon>Fungi</taxon>
        <taxon>Dikarya</taxon>
        <taxon>Ascomycota</taxon>
        <taxon>Pezizomycotina</taxon>
        <taxon>Eurotiomycetes</taxon>
        <taxon>Chaetothyriomycetidae</taxon>
        <taxon>Chaetothyriales</taxon>
        <taxon>Herpotrichiellaceae</taxon>
        <taxon>Phialophora</taxon>
    </lineage>
</organism>
<dbReference type="EMBL" id="KN846957">
    <property type="protein sequence ID" value="KIW71445.1"/>
    <property type="molecule type" value="Genomic_DNA"/>
</dbReference>
<feature type="region of interest" description="Disordered" evidence="1">
    <location>
        <begin position="36"/>
        <end position="71"/>
    </location>
</feature>